<dbReference type="GeneID" id="93616300"/>
<keyword evidence="2" id="KW-1185">Reference proteome</keyword>
<proteinExistence type="predicted"/>
<evidence type="ECO:0000313" key="2">
    <source>
        <dbReference type="Proteomes" id="UP000009138"/>
    </source>
</evidence>
<protein>
    <submittedName>
        <fullName evidence="1">Uncharacterized protein</fullName>
    </submittedName>
</protein>
<sequence>MGSTNFSFPKAYAFRKSVSENKIKTSIFKIQAFKF</sequence>
<reference evidence="1 2" key="1">
    <citation type="journal article" date="2009" name="PLoS Genet.">
        <title>Genomic analysis of the basal lineage fungus Rhizopus oryzae reveals a whole-genome duplication.</title>
        <authorList>
            <person name="Ma L.-J."/>
            <person name="Ibrahim A.S."/>
            <person name="Skory C."/>
            <person name="Grabherr M.G."/>
            <person name="Burger G."/>
            <person name="Butler M."/>
            <person name="Elias M."/>
            <person name="Idnurm A."/>
            <person name="Lang B.F."/>
            <person name="Sone T."/>
            <person name="Abe A."/>
            <person name="Calvo S.E."/>
            <person name="Corrochano L.M."/>
            <person name="Engels R."/>
            <person name="Fu J."/>
            <person name="Hansberg W."/>
            <person name="Kim J.-M."/>
            <person name="Kodira C.D."/>
            <person name="Koehrsen M.J."/>
            <person name="Liu B."/>
            <person name="Miranda-Saavedra D."/>
            <person name="O'Leary S."/>
            <person name="Ortiz-Castellanos L."/>
            <person name="Poulter R."/>
            <person name="Rodriguez-Romero J."/>
            <person name="Ruiz-Herrera J."/>
            <person name="Shen Y.-Q."/>
            <person name="Zeng Q."/>
            <person name="Galagan J."/>
            <person name="Birren B.W."/>
            <person name="Cuomo C.A."/>
            <person name="Wickes B.L."/>
        </authorList>
    </citation>
    <scope>NUCLEOTIDE SEQUENCE [LARGE SCALE GENOMIC DNA]</scope>
    <source>
        <strain evidence="2">RA 99-880 / ATCC MYA-4621 / FGSC 9543 / NRRL 43880</strain>
    </source>
</reference>
<accession>I1C844</accession>
<evidence type="ECO:0000313" key="1">
    <source>
        <dbReference type="EMBL" id="EIE84624.1"/>
    </source>
</evidence>
<dbReference type="AlphaFoldDB" id="I1C844"/>
<gene>
    <name evidence="1" type="ORF">RO3G_09334</name>
</gene>
<dbReference type="EMBL" id="CH476738">
    <property type="protein sequence ID" value="EIE84624.1"/>
    <property type="molecule type" value="Genomic_DNA"/>
</dbReference>
<organism evidence="1 2">
    <name type="scientific">Rhizopus delemar (strain RA 99-880 / ATCC MYA-4621 / FGSC 9543 / NRRL 43880)</name>
    <name type="common">Mucormycosis agent</name>
    <name type="synonym">Rhizopus arrhizus var. delemar</name>
    <dbReference type="NCBI Taxonomy" id="246409"/>
    <lineage>
        <taxon>Eukaryota</taxon>
        <taxon>Fungi</taxon>
        <taxon>Fungi incertae sedis</taxon>
        <taxon>Mucoromycota</taxon>
        <taxon>Mucoromycotina</taxon>
        <taxon>Mucoromycetes</taxon>
        <taxon>Mucorales</taxon>
        <taxon>Mucorineae</taxon>
        <taxon>Rhizopodaceae</taxon>
        <taxon>Rhizopus</taxon>
    </lineage>
</organism>
<dbReference type="VEuPathDB" id="FungiDB:RO3G_09334"/>
<name>I1C844_RHIO9</name>
<dbReference type="InParanoid" id="I1C844"/>
<dbReference type="RefSeq" id="XP_067520020.1">
    <property type="nucleotide sequence ID" value="XM_067663919.1"/>
</dbReference>
<dbReference type="Proteomes" id="UP000009138">
    <property type="component" value="Unassembled WGS sequence"/>
</dbReference>